<dbReference type="InterPro" id="IPR050297">
    <property type="entry name" value="LipidA_mod_glycosyltrf_83"/>
</dbReference>
<evidence type="ECO:0000256" key="9">
    <source>
        <dbReference type="SAM" id="Phobius"/>
    </source>
</evidence>
<dbReference type="OrthoDB" id="139918at2"/>
<evidence type="ECO:0008006" key="12">
    <source>
        <dbReference type="Google" id="ProtNLM"/>
    </source>
</evidence>
<dbReference type="GO" id="GO:0005886">
    <property type="term" value="C:plasma membrane"/>
    <property type="evidence" value="ECO:0007669"/>
    <property type="project" value="UniProtKB-SubCell"/>
</dbReference>
<evidence type="ECO:0000256" key="2">
    <source>
        <dbReference type="ARBA" id="ARBA00022475"/>
    </source>
</evidence>
<proteinExistence type="predicted"/>
<evidence type="ECO:0000256" key="1">
    <source>
        <dbReference type="ARBA" id="ARBA00004651"/>
    </source>
</evidence>
<evidence type="ECO:0000256" key="5">
    <source>
        <dbReference type="ARBA" id="ARBA00022692"/>
    </source>
</evidence>
<evidence type="ECO:0000313" key="10">
    <source>
        <dbReference type="EMBL" id="SDH72889.1"/>
    </source>
</evidence>
<feature type="transmembrane region" description="Helical" evidence="9">
    <location>
        <begin position="330"/>
        <end position="357"/>
    </location>
</feature>
<dbReference type="GO" id="GO:0016763">
    <property type="term" value="F:pentosyltransferase activity"/>
    <property type="evidence" value="ECO:0007669"/>
    <property type="project" value="TreeGrafter"/>
</dbReference>
<dbReference type="AlphaFoldDB" id="A0A1G8ET23"/>
<gene>
    <name evidence="10" type="ORF">SAMN05216466_112217</name>
</gene>
<keyword evidence="4" id="KW-0808">Transferase</keyword>
<evidence type="ECO:0000256" key="6">
    <source>
        <dbReference type="ARBA" id="ARBA00022989"/>
    </source>
</evidence>
<evidence type="ECO:0000256" key="8">
    <source>
        <dbReference type="SAM" id="MobiDB-lite"/>
    </source>
</evidence>
<feature type="transmembrane region" description="Helical" evidence="9">
    <location>
        <begin position="41"/>
        <end position="60"/>
    </location>
</feature>
<feature type="transmembrane region" description="Helical" evidence="9">
    <location>
        <begin position="173"/>
        <end position="196"/>
    </location>
</feature>
<evidence type="ECO:0000256" key="3">
    <source>
        <dbReference type="ARBA" id="ARBA00022676"/>
    </source>
</evidence>
<feature type="transmembrane region" description="Helical" evidence="9">
    <location>
        <begin position="230"/>
        <end position="249"/>
    </location>
</feature>
<dbReference type="PANTHER" id="PTHR33908">
    <property type="entry name" value="MANNOSYLTRANSFERASE YKCB-RELATED"/>
    <property type="match status" value="1"/>
</dbReference>
<feature type="compositionally biased region" description="Basic and acidic residues" evidence="8">
    <location>
        <begin position="10"/>
        <end position="20"/>
    </location>
</feature>
<keyword evidence="6 9" id="KW-1133">Transmembrane helix</keyword>
<feature type="transmembrane region" description="Helical" evidence="9">
    <location>
        <begin position="363"/>
        <end position="380"/>
    </location>
</feature>
<keyword evidence="7 9" id="KW-0472">Membrane</keyword>
<reference evidence="10 11" key="1">
    <citation type="submission" date="2016-10" db="EMBL/GenBank/DDBJ databases">
        <authorList>
            <person name="de Groot N.N."/>
        </authorList>
    </citation>
    <scope>NUCLEOTIDE SEQUENCE [LARGE SCALE GENOMIC DNA]</scope>
    <source>
        <strain evidence="10 11">LMG 2247</strain>
    </source>
</reference>
<dbReference type="RefSeq" id="WP_090687760.1">
    <property type="nucleotide sequence ID" value="NZ_CADERL010000007.1"/>
</dbReference>
<feature type="region of interest" description="Disordered" evidence="8">
    <location>
        <begin position="1"/>
        <end position="29"/>
    </location>
</feature>
<evidence type="ECO:0000313" key="11">
    <source>
        <dbReference type="Proteomes" id="UP000199706"/>
    </source>
</evidence>
<evidence type="ECO:0000256" key="7">
    <source>
        <dbReference type="ARBA" id="ARBA00023136"/>
    </source>
</evidence>
<keyword evidence="2" id="KW-1003">Cell membrane</keyword>
<accession>A0A1G8ET23</accession>
<comment type="subcellular location">
    <subcellularLocation>
        <location evidence="1">Cell membrane</location>
        <topology evidence="1">Multi-pass membrane protein</topology>
    </subcellularLocation>
</comment>
<evidence type="ECO:0000256" key="4">
    <source>
        <dbReference type="ARBA" id="ARBA00022679"/>
    </source>
</evidence>
<dbReference type="GO" id="GO:0009103">
    <property type="term" value="P:lipopolysaccharide biosynthetic process"/>
    <property type="evidence" value="ECO:0007669"/>
    <property type="project" value="UniProtKB-ARBA"/>
</dbReference>
<protein>
    <recommendedName>
        <fullName evidence="12">Dolichyl-phosphate-mannose-protein mannosyltransferase</fullName>
    </recommendedName>
</protein>
<dbReference type="Proteomes" id="UP000199706">
    <property type="component" value="Unassembled WGS sequence"/>
</dbReference>
<feature type="transmembrane region" description="Helical" evidence="9">
    <location>
        <begin position="116"/>
        <end position="137"/>
    </location>
</feature>
<feature type="transmembrane region" description="Helical" evidence="9">
    <location>
        <begin position="297"/>
        <end position="318"/>
    </location>
</feature>
<name>A0A1G8ET23_9BURK</name>
<dbReference type="EMBL" id="FNCJ01000012">
    <property type="protein sequence ID" value="SDH72889.1"/>
    <property type="molecule type" value="Genomic_DNA"/>
</dbReference>
<sequence length="541" mass="60290">MMHVESTETTAKKHADDNNRNETGFGRKVTRGGFNETTKTVDWLPAAIGVIVLLAFLFRLPTLSGRSVWMDEAYSYWFSSLSWWDLWTKTPLYETHPPFYYSLLKIWTMMAGTSEAGMRSLSAVASLMTVAITGYAPRLSGFGKRYDRIGIVASLLLALNQGSIEYAQQARAYALQTLFCTLMILMSVILLQRMLLEKRDKPEIHGARGLYIASGIFAGATLWLHNTSPFIIFGNWLGIFAAISLFSAYKRHDLMLAAKGLLVALLVWSPCIPILLIESRTVAASFWVTISPKMITWPYTLAAGGKFAFVPAIVVAALGWLQLYKTRKPFALYAAAILFIPVLSIFIVSYLFTPIFVVRTFEWMAPVFLFLVAFGLFLPGKMEKIRLAVLAVLVILCVGQDVAYFRSNTQDLRGAVHYLASNYQPGDLVLVYPNELEVGLNYYTRALPTPLEIATVPAKYPAVAMARPYLGSNKGAPAAIESDRGEIARMLSQHRKVWFVGDWSGPDAKLNVVNSELYRERGEPVSSVDFAGTRITLFAEK</sequence>
<keyword evidence="5 9" id="KW-0812">Transmembrane</keyword>
<organism evidence="10 11">
    <name type="scientific">Paraburkholderia phenazinium</name>
    <dbReference type="NCBI Taxonomy" id="60549"/>
    <lineage>
        <taxon>Bacteria</taxon>
        <taxon>Pseudomonadati</taxon>
        <taxon>Pseudomonadota</taxon>
        <taxon>Betaproteobacteria</taxon>
        <taxon>Burkholderiales</taxon>
        <taxon>Burkholderiaceae</taxon>
        <taxon>Paraburkholderia</taxon>
    </lineage>
</organism>
<feature type="transmembrane region" description="Helical" evidence="9">
    <location>
        <begin position="387"/>
        <end position="405"/>
    </location>
</feature>
<dbReference type="PANTHER" id="PTHR33908:SF11">
    <property type="entry name" value="MEMBRANE PROTEIN"/>
    <property type="match status" value="1"/>
</dbReference>
<feature type="transmembrane region" description="Helical" evidence="9">
    <location>
        <begin position="256"/>
        <end position="277"/>
    </location>
</feature>
<keyword evidence="3" id="KW-0328">Glycosyltransferase</keyword>
<feature type="transmembrane region" description="Helical" evidence="9">
    <location>
        <begin position="208"/>
        <end position="224"/>
    </location>
</feature>